<gene>
    <name evidence="2" type="ORF">BD310DRAFT_912625</name>
</gene>
<dbReference type="EMBL" id="ML145084">
    <property type="protein sequence ID" value="TBU66042.1"/>
    <property type="molecule type" value="Genomic_DNA"/>
</dbReference>
<feature type="region of interest" description="Disordered" evidence="1">
    <location>
        <begin position="157"/>
        <end position="198"/>
    </location>
</feature>
<dbReference type="AlphaFoldDB" id="A0A4Q9QDY6"/>
<evidence type="ECO:0000256" key="1">
    <source>
        <dbReference type="SAM" id="MobiDB-lite"/>
    </source>
</evidence>
<accession>A0A4Q9QDY6</accession>
<feature type="compositionally biased region" description="Basic and acidic residues" evidence="1">
    <location>
        <begin position="161"/>
        <end position="171"/>
    </location>
</feature>
<sequence length="234" mass="26282">MESVRSRYYAPRSVAHGPQKTSAAPLAAQLSTDKLAPRLPPRPLWRAPHLRCAPFRRALSAPKPWTHGHRRRTITTAIPPSPSSATRHPGTVYVRSLHPGARVSHTPRARRQKCRSLKGRTAFLPNLSSRRLPRRSTHMLSYCEARFGRVRWTAVSHSRSRSQERDGDLKPWHRKRGPQLCRAPLDSRNSGGGNHIRRLGTPRVATGCQSGCPTIYVHQVSVKDTRYQPRCAGA</sequence>
<dbReference type="Proteomes" id="UP000292082">
    <property type="component" value="Unassembled WGS sequence"/>
</dbReference>
<feature type="region of interest" description="Disordered" evidence="1">
    <location>
        <begin position="1"/>
        <end position="25"/>
    </location>
</feature>
<evidence type="ECO:0000313" key="3">
    <source>
        <dbReference type="Proteomes" id="UP000292082"/>
    </source>
</evidence>
<proteinExistence type="predicted"/>
<evidence type="ECO:0000313" key="2">
    <source>
        <dbReference type="EMBL" id="TBU66042.1"/>
    </source>
</evidence>
<reference evidence="2 3" key="1">
    <citation type="submission" date="2019-01" db="EMBL/GenBank/DDBJ databases">
        <title>Draft genome sequences of three monokaryotic isolates of the white-rot basidiomycete fungus Dichomitus squalens.</title>
        <authorList>
            <consortium name="DOE Joint Genome Institute"/>
            <person name="Lopez S.C."/>
            <person name="Andreopoulos B."/>
            <person name="Pangilinan J."/>
            <person name="Lipzen A."/>
            <person name="Riley R."/>
            <person name="Ahrendt S."/>
            <person name="Ng V."/>
            <person name="Barry K."/>
            <person name="Daum C."/>
            <person name="Grigoriev I.V."/>
            <person name="Hilden K.S."/>
            <person name="Makela M.R."/>
            <person name="de Vries R.P."/>
        </authorList>
    </citation>
    <scope>NUCLEOTIDE SEQUENCE [LARGE SCALE GENOMIC DNA]</scope>
    <source>
        <strain evidence="2 3">CBS 464.89</strain>
    </source>
</reference>
<protein>
    <submittedName>
        <fullName evidence="2">Uncharacterized protein</fullName>
    </submittedName>
</protein>
<keyword evidence="3" id="KW-1185">Reference proteome</keyword>
<organism evidence="2 3">
    <name type="scientific">Dichomitus squalens</name>
    <dbReference type="NCBI Taxonomy" id="114155"/>
    <lineage>
        <taxon>Eukaryota</taxon>
        <taxon>Fungi</taxon>
        <taxon>Dikarya</taxon>
        <taxon>Basidiomycota</taxon>
        <taxon>Agaricomycotina</taxon>
        <taxon>Agaricomycetes</taxon>
        <taxon>Polyporales</taxon>
        <taxon>Polyporaceae</taxon>
        <taxon>Dichomitus</taxon>
    </lineage>
</organism>
<name>A0A4Q9QDY6_9APHY</name>